<feature type="domain" description="Pre-rRNA-processing protein Ipi1 N-terminal" evidence="7">
    <location>
        <begin position="139"/>
        <end position="252"/>
    </location>
</feature>
<dbReference type="GO" id="GO:0120330">
    <property type="term" value="C:rixosome complex"/>
    <property type="evidence" value="ECO:0007669"/>
    <property type="project" value="UniProtKB-UniRule"/>
</dbReference>
<evidence type="ECO:0000256" key="6">
    <source>
        <dbReference type="SAM" id="MobiDB-lite"/>
    </source>
</evidence>
<comment type="subcellular location">
    <subcellularLocation>
        <location evidence="2 5">Nucleus</location>
    </subcellularLocation>
</comment>
<sequence>MTQGTKRKAVRPNDFKKTKPKLGKGKQDASNATDTSFQTRNIALPQQSVSVDRSQNLTTKRKQTLTDLVQNSRHSSAHMRRDAMNGLVELITTYPILAETETSRLINVSLPMLSDEDPSVRNRVQQYLKVLFEYLSLAQVTPYLNSMLLFTTSAMSHISMPVRMDALLVMERLICKAGKLVTQGWEAALESEARPGNSHGQRVLQAFFAMLGVANDAQNVKQGGHAVRSGTTASVELQPAGRLRVLRTLSQFVMLAMQESSSDTSLPLWCFQLALESVSEREQFECIMNDSQPEAIAQDMPWVESARMDVRQLASMNVMDAFLAGSMIQSAGKSDSGSVYQQLVKLLHNSLIATLLDSIPSALSLEGATQNVHLELVAEILTISASLWRVIILQHLELIHAQSKSRPLESLECLHRLLNHLTPYFPTSERDGNMLQLNGIYCELVALASVAQQNEIRIMHRKPIEQNAQAINRVLVYLTTQFKIAPDELTPAIYRSLIPTFWLLLTVPRPDSDDCFMKSLLQHFIATPTQSPLKPIAFEFLARLALMHTFTTLRMPLVAVHQPRSIWQEWFASLPRVLWEASTFAVSRSKGTLETRQQSEKFARTIIVFLQRVFVEADGKLFDPETLGKLSPSIQPLFGFDHPVRGRIAGPYARLSTNTQTIARAFAMHANLDIVS</sequence>
<dbReference type="SUPFAM" id="SSF48371">
    <property type="entry name" value="ARM repeat"/>
    <property type="match status" value="1"/>
</dbReference>
<dbReference type="GO" id="GO:0005634">
    <property type="term" value="C:nucleus"/>
    <property type="evidence" value="ECO:0007669"/>
    <property type="project" value="UniProtKB-SubCell"/>
</dbReference>
<feature type="region of interest" description="Disordered" evidence="6">
    <location>
        <begin position="1"/>
        <end position="39"/>
    </location>
</feature>
<keyword evidence="5" id="KW-0698">rRNA processing</keyword>
<evidence type="ECO:0000256" key="3">
    <source>
        <dbReference type="ARBA" id="ARBA00006427"/>
    </source>
</evidence>
<evidence type="ECO:0000256" key="1">
    <source>
        <dbReference type="ARBA" id="ARBA00002355"/>
    </source>
</evidence>
<organism evidence="8 9">
    <name type="scientific">Malassezia yamatoensis</name>
    <dbReference type="NCBI Taxonomy" id="253288"/>
    <lineage>
        <taxon>Eukaryota</taxon>
        <taxon>Fungi</taxon>
        <taxon>Dikarya</taxon>
        <taxon>Basidiomycota</taxon>
        <taxon>Ustilaginomycotina</taxon>
        <taxon>Malasseziomycetes</taxon>
        <taxon>Malasseziales</taxon>
        <taxon>Malasseziaceae</taxon>
        <taxon>Malassezia</taxon>
    </lineage>
</organism>
<dbReference type="EMBL" id="CP119949">
    <property type="protein sequence ID" value="WFD00964.1"/>
    <property type="molecule type" value="Genomic_DNA"/>
</dbReference>
<dbReference type="InterPro" id="IPR011989">
    <property type="entry name" value="ARM-like"/>
</dbReference>
<dbReference type="PANTHER" id="PTHR16056">
    <property type="entry name" value="REGULATOR OF MICROTUBULE DYNAMICS PROTEIN"/>
    <property type="match status" value="1"/>
</dbReference>
<dbReference type="Gene3D" id="1.25.10.10">
    <property type="entry name" value="Leucine-rich Repeat Variant"/>
    <property type="match status" value="1"/>
</dbReference>
<evidence type="ECO:0000256" key="5">
    <source>
        <dbReference type="RuleBase" id="RU368021"/>
    </source>
</evidence>
<evidence type="ECO:0000259" key="7">
    <source>
        <dbReference type="Pfam" id="PF12333"/>
    </source>
</evidence>
<gene>
    <name evidence="8" type="primary">IPI1</name>
    <name evidence="8" type="ORF">MYAM1_003720</name>
</gene>
<dbReference type="Pfam" id="PF12333">
    <property type="entry name" value="Ipi1_N"/>
    <property type="match status" value="1"/>
</dbReference>
<feature type="compositionally biased region" description="Basic residues" evidence="6">
    <location>
        <begin position="1"/>
        <end position="10"/>
    </location>
</feature>
<dbReference type="InterPro" id="IPR016024">
    <property type="entry name" value="ARM-type_fold"/>
</dbReference>
<comment type="similarity">
    <text evidence="3 5">Belongs to the IPI1/TEX10 family.</text>
</comment>
<name>A0AAJ6CJN2_9BASI</name>
<proteinExistence type="inferred from homology"/>
<evidence type="ECO:0000313" key="9">
    <source>
        <dbReference type="Proteomes" id="UP001219567"/>
    </source>
</evidence>
<feature type="compositionally biased region" description="Polar residues" evidence="6">
    <location>
        <begin position="28"/>
        <end position="39"/>
    </location>
</feature>
<keyword evidence="9" id="KW-1185">Reference proteome</keyword>
<keyword evidence="4 5" id="KW-0539">Nucleus</keyword>
<dbReference type="InterPro" id="IPR024679">
    <property type="entry name" value="Ipi1_N"/>
</dbReference>
<dbReference type="AlphaFoldDB" id="A0AAJ6CJN2"/>
<comment type="function">
    <text evidence="1 5">Component of the RIX1 complex required for processing of ITS2 sequences from 35S pre-rRNA.</text>
</comment>
<protein>
    <recommendedName>
        <fullName evidence="5">Pre-rRNA-processing protein</fullName>
    </recommendedName>
</protein>
<reference evidence="8 9" key="1">
    <citation type="submission" date="2023-03" db="EMBL/GenBank/DDBJ databases">
        <title>Mating type loci evolution in Malassezia.</title>
        <authorList>
            <person name="Coelho M.A."/>
        </authorList>
    </citation>
    <scope>NUCLEOTIDE SEQUENCE [LARGE SCALE GENOMIC DNA]</scope>
    <source>
        <strain evidence="8 9">CBS 9725</strain>
    </source>
</reference>
<keyword evidence="5" id="KW-0690">Ribosome biogenesis</keyword>
<comment type="subunit">
    <text evidence="5">Component of the RIX1 complex.</text>
</comment>
<dbReference type="Proteomes" id="UP001219567">
    <property type="component" value="Chromosome 7"/>
</dbReference>
<accession>A0AAJ6CJN2</accession>
<evidence type="ECO:0000313" key="8">
    <source>
        <dbReference type="EMBL" id="WFD00964.1"/>
    </source>
</evidence>
<dbReference type="GO" id="GO:0006364">
    <property type="term" value="P:rRNA processing"/>
    <property type="evidence" value="ECO:0007669"/>
    <property type="project" value="UniProtKB-UniRule"/>
</dbReference>
<evidence type="ECO:0000256" key="2">
    <source>
        <dbReference type="ARBA" id="ARBA00004123"/>
    </source>
</evidence>
<dbReference type="PANTHER" id="PTHR16056:SF2">
    <property type="entry name" value="TESTIS-EXPRESSED PROTEIN 10"/>
    <property type="match status" value="1"/>
</dbReference>
<evidence type="ECO:0000256" key="4">
    <source>
        <dbReference type="ARBA" id="ARBA00023242"/>
    </source>
</evidence>